<dbReference type="Gene3D" id="3.30.565.10">
    <property type="entry name" value="Histidine kinase-like ATPase, C-terminal domain"/>
    <property type="match status" value="1"/>
</dbReference>
<dbReference type="SMART" id="SM00091">
    <property type="entry name" value="PAS"/>
    <property type="match status" value="1"/>
</dbReference>
<dbReference type="Proteomes" id="UP000521868">
    <property type="component" value="Unassembled WGS sequence"/>
</dbReference>
<dbReference type="GO" id="GO:0000155">
    <property type="term" value="F:phosphorelay sensor kinase activity"/>
    <property type="evidence" value="ECO:0007669"/>
    <property type="project" value="InterPro"/>
</dbReference>
<sequence>MGVAPMLGRHWSLVAADGVALAATLRQALSATRQRAQLRTTLAGANARLLETRPVSSTEYQRLVASEHHLSNFLRYSQEAVMGLDQDRRVLFWSQGAASLLGLAGSETLGRPLEQLGPWAAGLEAGLDELDAGRPSFAMEQAVMLDGREAALEIALSPTRDDAGMRLGTSLLLRDVTRRRQAQDRLRETNLSLQQLVSERTEELEKSQLALIQAQKLEAIGRLTGGVAHDFNNVLQIVGSNLQLLQGRLDAQPDAQRLLRAALDAVDRGARLSSQLLAFARRQPLNPMPLNISHRVREMDELLRRALGEDIEIETVLAAGLWTTLVDANQLENVILNLSINARDAMPAGGRLTIETGNAALDEGYTAGVPDVAPGQYVMLAISDTGHGMPPEVAARAFEPFFTTKPEGKGTGLGLSMAYGFAKQSGGHIRIYSEPGAGTTIRLYLPRSHEKEVVPPRPLTGPVTGGSETILVVEDDLAVQAAVVNTLQTLGYHVLRANDAQAALSILQSGVHIDLLFTDVVMPGPLRSPELARRARQTIPGIAVLFTSGYTQNAVVHGGRLDPGVELLSKPYRQEDLARRIRHLLKNQQQVNLLAEALRERRPHAPERPARAQRLRLLLVEDQPEVRETSRQLLELLGCEVHDVASAEAALIALQRDRFDAMLTDITLPGRSGLDLARDAGGLHPRMKIVIASGYGGGAGSAALQGLRTWSLPKPYGLAELQALLDELKQS</sequence>
<dbReference type="InterPro" id="IPR003661">
    <property type="entry name" value="HisK_dim/P_dom"/>
</dbReference>
<feature type="domain" description="Histidine kinase" evidence="5">
    <location>
        <begin position="226"/>
        <end position="449"/>
    </location>
</feature>
<dbReference type="SUPFAM" id="SSF55785">
    <property type="entry name" value="PYP-like sensor domain (PAS domain)"/>
    <property type="match status" value="1"/>
</dbReference>
<dbReference type="Gene3D" id="3.40.50.2300">
    <property type="match status" value="2"/>
</dbReference>
<dbReference type="Pfam" id="PF02518">
    <property type="entry name" value="HATPase_c"/>
    <property type="match status" value="1"/>
</dbReference>
<evidence type="ECO:0000313" key="9">
    <source>
        <dbReference type="EMBL" id="NKE68125.1"/>
    </source>
</evidence>
<evidence type="ECO:0000259" key="8">
    <source>
        <dbReference type="PROSITE" id="PS50113"/>
    </source>
</evidence>
<gene>
    <name evidence="9" type="ORF">RAMLITH_20070</name>
</gene>
<dbReference type="NCBIfam" id="TIGR00229">
    <property type="entry name" value="sensory_box"/>
    <property type="match status" value="1"/>
</dbReference>
<evidence type="ECO:0000256" key="3">
    <source>
        <dbReference type="ARBA" id="ARBA00022553"/>
    </source>
</evidence>
<dbReference type="Gene3D" id="1.10.287.130">
    <property type="match status" value="1"/>
</dbReference>
<feature type="modified residue" description="4-aspartylphosphate" evidence="4">
    <location>
        <position position="665"/>
    </location>
</feature>
<dbReference type="CDD" id="cd00156">
    <property type="entry name" value="REC"/>
    <property type="match status" value="1"/>
</dbReference>
<dbReference type="SUPFAM" id="SSF52172">
    <property type="entry name" value="CheY-like"/>
    <property type="match status" value="2"/>
</dbReference>
<dbReference type="CDD" id="cd00130">
    <property type="entry name" value="PAS"/>
    <property type="match status" value="1"/>
</dbReference>
<feature type="domain" description="PAC" evidence="8">
    <location>
        <begin position="133"/>
        <end position="188"/>
    </location>
</feature>
<feature type="domain" description="Response regulatory" evidence="6">
    <location>
        <begin position="469"/>
        <end position="585"/>
    </location>
</feature>
<keyword evidence="10" id="KW-1185">Reference proteome</keyword>
<dbReference type="InterPro" id="IPR004358">
    <property type="entry name" value="Sig_transdc_His_kin-like_C"/>
</dbReference>
<dbReference type="InterPro" id="IPR000014">
    <property type="entry name" value="PAS"/>
</dbReference>
<dbReference type="PROSITE" id="PS50110">
    <property type="entry name" value="RESPONSE_REGULATORY"/>
    <property type="match status" value="2"/>
</dbReference>
<dbReference type="InterPro" id="IPR011006">
    <property type="entry name" value="CheY-like_superfamily"/>
</dbReference>
<dbReference type="InterPro" id="IPR003594">
    <property type="entry name" value="HATPase_dom"/>
</dbReference>
<evidence type="ECO:0000256" key="1">
    <source>
        <dbReference type="ARBA" id="ARBA00000085"/>
    </source>
</evidence>
<evidence type="ECO:0000313" key="10">
    <source>
        <dbReference type="Proteomes" id="UP000521868"/>
    </source>
</evidence>
<dbReference type="Gene3D" id="3.30.450.20">
    <property type="entry name" value="PAS domain"/>
    <property type="match status" value="1"/>
</dbReference>
<dbReference type="InterPro" id="IPR036890">
    <property type="entry name" value="HATPase_C_sf"/>
</dbReference>
<dbReference type="PRINTS" id="PR00344">
    <property type="entry name" value="BCTRLSENSOR"/>
</dbReference>
<dbReference type="SUPFAM" id="SSF47384">
    <property type="entry name" value="Homodimeric domain of signal transducing histidine kinase"/>
    <property type="match status" value="1"/>
</dbReference>
<dbReference type="InterPro" id="IPR013656">
    <property type="entry name" value="PAS_4"/>
</dbReference>
<reference evidence="9 10" key="1">
    <citation type="journal article" date="2020" name="Nature">
        <title>Bacterial chemolithoautotrophy via manganese oxidation.</title>
        <authorList>
            <person name="Yu H."/>
            <person name="Leadbetter J.R."/>
        </authorList>
    </citation>
    <scope>NUCLEOTIDE SEQUENCE [LARGE SCALE GENOMIC DNA]</scope>
    <source>
        <strain evidence="9 10">RBP-1</strain>
    </source>
</reference>
<dbReference type="EMBL" id="VTOX01000009">
    <property type="protein sequence ID" value="NKE68125.1"/>
    <property type="molecule type" value="Genomic_DNA"/>
</dbReference>
<comment type="caution">
    <text evidence="9">The sequence shown here is derived from an EMBL/GenBank/DDBJ whole genome shotgun (WGS) entry which is preliminary data.</text>
</comment>
<dbReference type="AlphaFoldDB" id="A0A7X6I888"/>
<comment type="catalytic activity">
    <reaction evidence="1">
        <text>ATP + protein L-histidine = ADP + protein N-phospho-L-histidine.</text>
        <dbReference type="EC" id="2.7.13.3"/>
    </reaction>
</comment>
<dbReference type="CDD" id="cd00082">
    <property type="entry name" value="HisKA"/>
    <property type="match status" value="1"/>
</dbReference>
<feature type="domain" description="Response regulatory" evidence="6">
    <location>
        <begin position="616"/>
        <end position="729"/>
    </location>
</feature>
<dbReference type="Pfam" id="PF08448">
    <property type="entry name" value="PAS_4"/>
    <property type="match status" value="1"/>
</dbReference>
<dbReference type="PANTHER" id="PTHR43065:SF49">
    <property type="entry name" value="HISTIDINE KINASE"/>
    <property type="match status" value="1"/>
</dbReference>
<dbReference type="CDD" id="cd16919">
    <property type="entry name" value="HATPase_CckA-like"/>
    <property type="match status" value="1"/>
</dbReference>
<dbReference type="EC" id="2.7.13.3" evidence="2"/>
<evidence type="ECO:0000259" key="5">
    <source>
        <dbReference type="PROSITE" id="PS50109"/>
    </source>
</evidence>
<dbReference type="InterPro" id="IPR001789">
    <property type="entry name" value="Sig_transdc_resp-reg_receiver"/>
</dbReference>
<feature type="modified residue" description="4-aspartylphosphate" evidence="4">
    <location>
        <position position="519"/>
    </location>
</feature>
<evidence type="ECO:0000259" key="7">
    <source>
        <dbReference type="PROSITE" id="PS50112"/>
    </source>
</evidence>
<feature type="domain" description="PAS" evidence="7">
    <location>
        <begin position="66"/>
        <end position="118"/>
    </location>
</feature>
<dbReference type="InterPro" id="IPR000700">
    <property type="entry name" value="PAS-assoc_C"/>
</dbReference>
<evidence type="ECO:0000259" key="6">
    <source>
        <dbReference type="PROSITE" id="PS50110"/>
    </source>
</evidence>
<evidence type="ECO:0000256" key="4">
    <source>
        <dbReference type="PROSITE-ProRule" id="PRU00169"/>
    </source>
</evidence>
<dbReference type="InterPro" id="IPR005467">
    <property type="entry name" value="His_kinase_dom"/>
</dbReference>
<dbReference type="PROSITE" id="PS50113">
    <property type="entry name" value="PAC"/>
    <property type="match status" value="1"/>
</dbReference>
<protein>
    <recommendedName>
        <fullName evidence="2">histidine kinase</fullName>
        <ecNumber evidence="2">2.7.13.3</ecNumber>
    </recommendedName>
</protein>
<organism evidence="9 10">
    <name type="scientific">Ramlibacter lithotrophicus</name>
    <dbReference type="NCBI Taxonomy" id="2606681"/>
    <lineage>
        <taxon>Bacteria</taxon>
        <taxon>Pseudomonadati</taxon>
        <taxon>Pseudomonadota</taxon>
        <taxon>Betaproteobacteria</taxon>
        <taxon>Burkholderiales</taxon>
        <taxon>Comamonadaceae</taxon>
        <taxon>Ramlibacter</taxon>
    </lineage>
</organism>
<dbReference type="InterPro" id="IPR035965">
    <property type="entry name" value="PAS-like_dom_sf"/>
</dbReference>
<dbReference type="SUPFAM" id="SSF55874">
    <property type="entry name" value="ATPase domain of HSP90 chaperone/DNA topoisomerase II/histidine kinase"/>
    <property type="match status" value="1"/>
</dbReference>
<dbReference type="SMART" id="SM00448">
    <property type="entry name" value="REC"/>
    <property type="match status" value="2"/>
</dbReference>
<dbReference type="SMART" id="SM00388">
    <property type="entry name" value="HisKA"/>
    <property type="match status" value="1"/>
</dbReference>
<dbReference type="InterPro" id="IPR036097">
    <property type="entry name" value="HisK_dim/P_sf"/>
</dbReference>
<keyword evidence="3 4" id="KW-0597">Phosphoprotein</keyword>
<dbReference type="SMART" id="SM00387">
    <property type="entry name" value="HATPase_c"/>
    <property type="match status" value="1"/>
</dbReference>
<dbReference type="Pfam" id="PF00072">
    <property type="entry name" value="Response_reg"/>
    <property type="match status" value="2"/>
</dbReference>
<name>A0A7X6I888_9BURK</name>
<proteinExistence type="predicted"/>
<dbReference type="PANTHER" id="PTHR43065">
    <property type="entry name" value="SENSOR HISTIDINE KINASE"/>
    <property type="match status" value="1"/>
</dbReference>
<evidence type="ECO:0000256" key="2">
    <source>
        <dbReference type="ARBA" id="ARBA00012438"/>
    </source>
</evidence>
<dbReference type="PROSITE" id="PS50109">
    <property type="entry name" value="HIS_KIN"/>
    <property type="match status" value="1"/>
</dbReference>
<dbReference type="PROSITE" id="PS50112">
    <property type="entry name" value="PAS"/>
    <property type="match status" value="1"/>
</dbReference>
<accession>A0A7X6I888</accession>